<evidence type="ECO:0000313" key="2">
    <source>
        <dbReference type="EMBL" id="EJK45520.1"/>
    </source>
</evidence>
<accession>K0R144</accession>
<comment type="caution">
    <text evidence="2">The sequence shown here is derived from an EMBL/GenBank/DDBJ whole genome shotgun (WGS) entry which is preliminary data.</text>
</comment>
<dbReference type="Proteomes" id="UP000266841">
    <property type="component" value="Unassembled WGS sequence"/>
</dbReference>
<sequence length="335" mass="35288">GPDAFIGGRVAANDSEKILVAAGGVCRARLLESLELAWAPCQRDAAVAFSQALLEDPTPGPSGRTDDPNSVGCRHRHRSSFNLFSHDLSMHPSLSAAAQAERFPLPTDSSILGRLRNGSQLFESNFRTLLDLTGATRRRGGVVSYVVGQLPPVPRVGPPGSLLGSDAKGGELSGELTRISCRAAGPVGAVKRLGSGSTPASRSTTAASRRVGLGTQLGLSLGLGPGRPGAGLVDRLDDGESQRPELPLRARRWTQRSPRTRPQTATTMRKKQKAMDGDGAGTGDDAAALRALVSRQAARIEELASDLARERARSSRLEVRNAELDADVSILAKKL</sequence>
<feature type="region of interest" description="Disordered" evidence="1">
    <location>
        <begin position="192"/>
        <end position="211"/>
    </location>
</feature>
<feature type="compositionally biased region" description="Low complexity" evidence="1">
    <location>
        <begin position="194"/>
        <end position="211"/>
    </location>
</feature>
<protein>
    <submittedName>
        <fullName evidence="2">Uncharacterized protein</fullName>
    </submittedName>
</protein>
<feature type="compositionally biased region" description="Polar residues" evidence="1">
    <location>
        <begin position="255"/>
        <end position="267"/>
    </location>
</feature>
<feature type="region of interest" description="Disordered" evidence="1">
    <location>
        <begin position="54"/>
        <end position="73"/>
    </location>
</feature>
<proteinExistence type="predicted"/>
<feature type="compositionally biased region" description="Basic and acidic residues" evidence="1">
    <location>
        <begin position="234"/>
        <end position="248"/>
    </location>
</feature>
<dbReference type="EMBL" id="AGNL01048456">
    <property type="protein sequence ID" value="EJK45520.1"/>
    <property type="molecule type" value="Genomic_DNA"/>
</dbReference>
<feature type="region of interest" description="Disordered" evidence="1">
    <location>
        <begin position="218"/>
        <end position="282"/>
    </location>
</feature>
<evidence type="ECO:0000256" key="1">
    <source>
        <dbReference type="SAM" id="MobiDB-lite"/>
    </source>
</evidence>
<keyword evidence="3" id="KW-1185">Reference proteome</keyword>
<evidence type="ECO:0000313" key="3">
    <source>
        <dbReference type="Proteomes" id="UP000266841"/>
    </source>
</evidence>
<name>K0R144_THAOC</name>
<feature type="non-terminal residue" evidence="2">
    <location>
        <position position="1"/>
    </location>
</feature>
<gene>
    <name evidence="2" type="ORF">THAOC_35863</name>
</gene>
<organism evidence="2 3">
    <name type="scientific">Thalassiosira oceanica</name>
    <name type="common">Marine diatom</name>
    <dbReference type="NCBI Taxonomy" id="159749"/>
    <lineage>
        <taxon>Eukaryota</taxon>
        <taxon>Sar</taxon>
        <taxon>Stramenopiles</taxon>
        <taxon>Ochrophyta</taxon>
        <taxon>Bacillariophyta</taxon>
        <taxon>Coscinodiscophyceae</taxon>
        <taxon>Thalassiosirophycidae</taxon>
        <taxon>Thalassiosirales</taxon>
        <taxon>Thalassiosiraceae</taxon>
        <taxon>Thalassiosira</taxon>
    </lineage>
</organism>
<reference evidence="2 3" key="1">
    <citation type="journal article" date="2012" name="Genome Biol.">
        <title>Genome and low-iron response of an oceanic diatom adapted to chronic iron limitation.</title>
        <authorList>
            <person name="Lommer M."/>
            <person name="Specht M."/>
            <person name="Roy A.S."/>
            <person name="Kraemer L."/>
            <person name="Andreson R."/>
            <person name="Gutowska M.A."/>
            <person name="Wolf J."/>
            <person name="Bergner S.V."/>
            <person name="Schilhabel M.B."/>
            <person name="Klostermeier U.C."/>
            <person name="Beiko R.G."/>
            <person name="Rosenstiel P."/>
            <person name="Hippler M."/>
            <person name="Laroche J."/>
        </authorList>
    </citation>
    <scope>NUCLEOTIDE SEQUENCE [LARGE SCALE GENOMIC DNA]</scope>
    <source>
        <strain evidence="2 3">CCMP1005</strain>
    </source>
</reference>
<dbReference type="AlphaFoldDB" id="K0R144"/>